<accession>A0A6A6C9W5</accession>
<dbReference type="EMBL" id="ML993607">
    <property type="protein sequence ID" value="KAF2163815.1"/>
    <property type="molecule type" value="Genomic_DNA"/>
</dbReference>
<dbReference type="InterPro" id="IPR051609">
    <property type="entry name" value="NmrA/Isoflavone_reductase-like"/>
</dbReference>
<evidence type="ECO:0000256" key="1">
    <source>
        <dbReference type="ARBA" id="ARBA00022857"/>
    </source>
</evidence>
<organism evidence="3 4">
    <name type="scientific">Zasmidium cellare ATCC 36951</name>
    <dbReference type="NCBI Taxonomy" id="1080233"/>
    <lineage>
        <taxon>Eukaryota</taxon>
        <taxon>Fungi</taxon>
        <taxon>Dikarya</taxon>
        <taxon>Ascomycota</taxon>
        <taxon>Pezizomycotina</taxon>
        <taxon>Dothideomycetes</taxon>
        <taxon>Dothideomycetidae</taxon>
        <taxon>Mycosphaerellales</taxon>
        <taxon>Mycosphaerellaceae</taxon>
        <taxon>Zasmidium</taxon>
    </lineage>
</organism>
<proteinExistence type="predicted"/>
<dbReference type="GO" id="GO:0016491">
    <property type="term" value="F:oxidoreductase activity"/>
    <property type="evidence" value="ECO:0007669"/>
    <property type="project" value="UniProtKB-KW"/>
</dbReference>
<evidence type="ECO:0008006" key="5">
    <source>
        <dbReference type="Google" id="ProtNLM"/>
    </source>
</evidence>
<gene>
    <name evidence="3" type="ORF">M409DRAFT_57292</name>
</gene>
<dbReference type="InterPro" id="IPR036291">
    <property type="entry name" value="NAD(P)-bd_dom_sf"/>
</dbReference>
<dbReference type="GeneID" id="54566859"/>
<keyword evidence="1" id="KW-0521">NADP</keyword>
<dbReference type="OrthoDB" id="5283654at2759"/>
<keyword evidence="4" id="KW-1185">Reference proteome</keyword>
<evidence type="ECO:0000313" key="3">
    <source>
        <dbReference type="EMBL" id="KAF2163815.1"/>
    </source>
</evidence>
<dbReference type="RefSeq" id="XP_033664704.1">
    <property type="nucleotide sequence ID" value="XM_033813587.1"/>
</dbReference>
<evidence type="ECO:0000313" key="4">
    <source>
        <dbReference type="Proteomes" id="UP000799537"/>
    </source>
</evidence>
<reference evidence="3" key="1">
    <citation type="journal article" date="2020" name="Stud. Mycol.">
        <title>101 Dothideomycetes genomes: a test case for predicting lifestyles and emergence of pathogens.</title>
        <authorList>
            <person name="Haridas S."/>
            <person name="Albert R."/>
            <person name="Binder M."/>
            <person name="Bloem J."/>
            <person name="Labutti K."/>
            <person name="Salamov A."/>
            <person name="Andreopoulos B."/>
            <person name="Baker S."/>
            <person name="Barry K."/>
            <person name="Bills G."/>
            <person name="Bluhm B."/>
            <person name="Cannon C."/>
            <person name="Castanera R."/>
            <person name="Culley D."/>
            <person name="Daum C."/>
            <person name="Ezra D."/>
            <person name="Gonzalez J."/>
            <person name="Henrissat B."/>
            <person name="Kuo A."/>
            <person name="Liang C."/>
            <person name="Lipzen A."/>
            <person name="Lutzoni F."/>
            <person name="Magnuson J."/>
            <person name="Mondo S."/>
            <person name="Nolan M."/>
            <person name="Ohm R."/>
            <person name="Pangilinan J."/>
            <person name="Park H.-J."/>
            <person name="Ramirez L."/>
            <person name="Alfaro M."/>
            <person name="Sun H."/>
            <person name="Tritt A."/>
            <person name="Yoshinaga Y."/>
            <person name="Zwiers L.-H."/>
            <person name="Turgeon B."/>
            <person name="Goodwin S."/>
            <person name="Spatafora J."/>
            <person name="Crous P."/>
            <person name="Grigoriev I."/>
        </authorList>
    </citation>
    <scope>NUCLEOTIDE SEQUENCE</scope>
    <source>
        <strain evidence="3">ATCC 36951</strain>
    </source>
</reference>
<name>A0A6A6C9W5_ZASCE</name>
<dbReference type="Gene3D" id="3.40.50.720">
    <property type="entry name" value="NAD(P)-binding Rossmann-like Domain"/>
    <property type="match status" value="1"/>
</dbReference>
<dbReference type="PANTHER" id="PTHR47706">
    <property type="entry name" value="NMRA-LIKE FAMILY PROTEIN"/>
    <property type="match status" value="1"/>
</dbReference>
<protein>
    <recommendedName>
        <fullName evidence="5">NmrA-like domain-containing protein</fullName>
    </recommendedName>
</protein>
<evidence type="ECO:0000256" key="2">
    <source>
        <dbReference type="ARBA" id="ARBA00023002"/>
    </source>
</evidence>
<dbReference type="Proteomes" id="UP000799537">
    <property type="component" value="Unassembled WGS sequence"/>
</dbReference>
<dbReference type="PANTHER" id="PTHR47706:SF9">
    <property type="entry name" value="NMRA-LIKE DOMAIN-CONTAINING PROTEIN-RELATED"/>
    <property type="match status" value="1"/>
</dbReference>
<keyword evidence="2" id="KW-0560">Oxidoreductase</keyword>
<sequence length="295" mass="32439">MHTVGILGINGNLGKPTAQHLVKAAEQDKIKLVIFHREGKAGDFKPGKNVELRVIDLDGPTDKLEEAVKGVNVFVSTVGVGGLMSEGVVMEAISKSPDFVTYMPAMYSTTWSKEDFEDPVLGPVVGSLPGYTKPKELGIGITKVYTGIFDFTFFESGFLYASLKDNSIYLNDKLSKSPLPITTMPHLAQAIAQIVTTNSPEAIKNKSYSVITLWATGAEIRDLYTKLHGKPTQVNEWTPEEREVRRHDKTDFTGAVRVGYVDKWEGSKWEYETDGKVLVQGHEGVGLEEVAKGFL</sequence>
<dbReference type="AlphaFoldDB" id="A0A6A6C9W5"/>
<dbReference type="SUPFAM" id="SSF51735">
    <property type="entry name" value="NAD(P)-binding Rossmann-fold domains"/>
    <property type="match status" value="1"/>
</dbReference>